<gene>
    <name evidence="1" type="ORF">B0A62_23170</name>
</gene>
<organism evidence="1 2">
    <name type="scientific">Flavobacterium hydatis</name>
    <name type="common">Cytophaga aquatilis</name>
    <dbReference type="NCBI Taxonomy" id="991"/>
    <lineage>
        <taxon>Bacteria</taxon>
        <taxon>Pseudomonadati</taxon>
        <taxon>Bacteroidota</taxon>
        <taxon>Flavobacteriia</taxon>
        <taxon>Flavobacteriales</taxon>
        <taxon>Flavobacteriaceae</taxon>
        <taxon>Flavobacterium</taxon>
    </lineage>
</organism>
<accession>A0ABX4C3B4</accession>
<name>A0ABX4C3B4_FLAHY</name>
<keyword evidence="2" id="KW-1185">Reference proteome</keyword>
<proteinExistence type="predicted"/>
<dbReference type="RefSeq" id="WP_051885745.1">
    <property type="nucleotide sequence ID" value="NZ_JBEWQG010000008.1"/>
</dbReference>
<evidence type="ECO:0000313" key="2">
    <source>
        <dbReference type="Proteomes" id="UP000198424"/>
    </source>
</evidence>
<dbReference type="EMBL" id="MUGY01000041">
    <property type="protein sequence ID" value="OXA86962.1"/>
    <property type="molecule type" value="Genomic_DNA"/>
</dbReference>
<dbReference type="PROSITE" id="PS51257">
    <property type="entry name" value="PROKAR_LIPOPROTEIN"/>
    <property type="match status" value="1"/>
</dbReference>
<dbReference type="Proteomes" id="UP000198424">
    <property type="component" value="Unassembled WGS sequence"/>
</dbReference>
<protein>
    <submittedName>
        <fullName evidence="1">Uncharacterized protein</fullName>
    </submittedName>
</protein>
<reference evidence="1 2" key="1">
    <citation type="submission" date="2016-11" db="EMBL/GenBank/DDBJ databases">
        <title>Whole genomes of Flavobacteriaceae.</title>
        <authorList>
            <person name="Stine C."/>
            <person name="Li C."/>
            <person name="Tadesse D."/>
        </authorList>
    </citation>
    <scope>NUCLEOTIDE SEQUENCE [LARGE SCALE GENOMIC DNA]</scope>
    <source>
        <strain evidence="1 2">ATCC 29551</strain>
    </source>
</reference>
<evidence type="ECO:0000313" key="1">
    <source>
        <dbReference type="EMBL" id="OXA86962.1"/>
    </source>
</evidence>
<sequence length="225" mass="25897">MKYLIHIALVVLLIIQGCTTNKNKKIKKPAINNSIEKLEISNLPNEIGTSKTNKNENVYITKTDNSYNIRDKDGKTIVYYSKGYETGSAFSGYDYSENPIIGIYKEFYTNNNIKIKGIYCWFGFKIGKWYSYSENGDLVSTEDFDNGFIYTNDQVFSYCQENEISLEKKESGYTTTISKYKSIPDNKNYWVIRYPNYEKQAYINIQIDGLNGSVVKTVESPFPAD</sequence>
<comment type="caution">
    <text evidence="1">The sequence shown here is derived from an EMBL/GenBank/DDBJ whole genome shotgun (WGS) entry which is preliminary data.</text>
</comment>